<sequence length="212" mass="24322">MAGNGIGPIGRAWLRWKSLRLPWRKRFLVGFDLQGNTYWEFRLGTRGTGEASPNGLGEVERWRRIVKYPRATHLSAVKVSPLWHQWLRYTRRDPPSLDEQRGDVVRQARMRQLAAEADARWAAKPRVMEDPLPGQALPEARQTTTTAAQAAAPNQESTATLRAESKRRRRDAPRDDEAGVEEELDPKDPWKQARRGPSEDWQPQAWSPNTKK</sequence>
<dbReference type="AlphaFoldDB" id="A0A168BDN3"/>
<proteinExistence type="inferred from homology"/>
<feature type="region of interest" description="Disordered" evidence="2">
    <location>
        <begin position="140"/>
        <end position="212"/>
    </location>
</feature>
<keyword evidence="4" id="KW-1185">Reference proteome</keyword>
<dbReference type="EMBL" id="AZHF01000010">
    <property type="protein sequence ID" value="OAA69977.1"/>
    <property type="molecule type" value="Genomic_DNA"/>
</dbReference>
<reference evidence="3 4" key="1">
    <citation type="journal article" date="2016" name="Genome Biol. Evol.">
        <title>Divergent and convergent evolution of fungal pathogenicity.</title>
        <authorList>
            <person name="Shang Y."/>
            <person name="Xiao G."/>
            <person name="Zheng P."/>
            <person name="Cen K."/>
            <person name="Zhan S."/>
            <person name="Wang C."/>
        </authorList>
    </citation>
    <scope>NUCLEOTIDE SEQUENCE [LARGE SCALE GENOMIC DNA]</scope>
    <source>
        <strain evidence="3 4">RCEF 1005</strain>
    </source>
</reference>
<comment type="caution">
    <text evidence="3">The sequence shown here is derived from an EMBL/GenBank/DDBJ whole genome shotgun (WGS) entry which is preliminary data.</text>
</comment>
<comment type="similarity">
    <text evidence="1">Belongs to the complex I NDUFA12 subunit family.</text>
</comment>
<dbReference type="STRING" id="1081108.A0A168BDN3"/>
<evidence type="ECO:0000313" key="4">
    <source>
        <dbReference type="Proteomes" id="UP000076881"/>
    </source>
</evidence>
<keyword evidence="3" id="KW-0830">Ubiquinone</keyword>
<dbReference type="Proteomes" id="UP000076881">
    <property type="component" value="Unassembled WGS sequence"/>
</dbReference>
<dbReference type="Pfam" id="PF05071">
    <property type="entry name" value="NDUFA12"/>
    <property type="match status" value="1"/>
</dbReference>
<dbReference type="PANTHER" id="PTHR32470:SF2">
    <property type="entry name" value="NADH DEHYDROGENASE [UBIQUINONE] 1 ALPHA SUBCOMPLEX ASSEMBLY FACTOR 2"/>
    <property type="match status" value="1"/>
</dbReference>
<gene>
    <name evidence="3" type="ORF">LEL_09793</name>
</gene>
<evidence type="ECO:0000256" key="2">
    <source>
        <dbReference type="SAM" id="MobiDB-lite"/>
    </source>
</evidence>
<evidence type="ECO:0000313" key="3">
    <source>
        <dbReference type="EMBL" id="OAA69977.1"/>
    </source>
</evidence>
<protein>
    <submittedName>
        <fullName evidence="3">NADH:ubiquinone oxidoreductase, 17.2kDa subunit</fullName>
    </submittedName>
</protein>
<evidence type="ECO:0000256" key="1">
    <source>
        <dbReference type="ARBA" id="ARBA00007355"/>
    </source>
</evidence>
<dbReference type="GO" id="GO:0045271">
    <property type="term" value="C:respiratory chain complex I"/>
    <property type="evidence" value="ECO:0007669"/>
    <property type="project" value="InterPro"/>
</dbReference>
<dbReference type="GO" id="GO:0005739">
    <property type="term" value="C:mitochondrion"/>
    <property type="evidence" value="ECO:0007669"/>
    <property type="project" value="TreeGrafter"/>
</dbReference>
<organism evidence="3 4">
    <name type="scientific">Akanthomyces lecanii RCEF 1005</name>
    <dbReference type="NCBI Taxonomy" id="1081108"/>
    <lineage>
        <taxon>Eukaryota</taxon>
        <taxon>Fungi</taxon>
        <taxon>Dikarya</taxon>
        <taxon>Ascomycota</taxon>
        <taxon>Pezizomycotina</taxon>
        <taxon>Sordariomycetes</taxon>
        <taxon>Hypocreomycetidae</taxon>
        <taxon>Hypocreales</taxon>
        <taxon>Cordycipitaceae</taxon>
        <taxon>Akanthomyces</taxon>
        <taxon>Cordyceps confragosa</taxon>
    </lineage>
</organism>
<name>A0A168BDN3_CORDF</name>
<dbReference type="PANTHER" id="PTHR32470">
    <property type="entry name" value="ADH DEHYDROGENASE [UBIQUINONE] 1 ALPHA SUBCOMPLEX ASSEMBLY FACTOR 2"/>
    <property type="match status" value="1"/>
</dbReference>
<dbReference type="OrthoDB" id="10255576at2759"/>
<feature type="compositionally biased region" description="Low complexity" evidence="2">
    <location>
        <begin position="142"/>
        <end position="152"/>
    </location>
</feature>
<accession>A0A168BDN3</accession>
<dbReference type="GO" id="GO:0032981">
    <property type="term" value="P:mitochondrial respiratory chain complex I assembly"/>
    <property type="evidence" value="ECO:0007669"/>
    <property type="project" value="TreeGrafter"/>
</dbReference>
<dbReference type="InterPro" id="IPR007763">
    <property type="entry name" value="NDUFA12"/>
</dbReference>
<dbReference type="InterPro" id="IPR052618">
    <property type="entry name" value="ComplexI_NDUFA12"/>
</dbReference>